<reference evidence="1" key="2">
    <citation type="journal article" date="2021" name="Genome Biol. Evol.">
        <title>Developing a high-quality reference genome for a parasitic bivalve with doubly uniparental inheritance (Bivalvia: Unionida).</title>
        <authorList>
            <person name="Smith C.H."/>
        </authorList>
    </citation>
    <scope>NUCLEOTIDE SEQUENCE</scope>
    <source>
        <strain evidence="1">CHS0354</strain>
        <tissue evidence="1">Mantle</tissue>
    </source>
</reference>
<organism evidence="1 2">
    <name type="scientific">Potamilus streckersoni</name>
    <dbReference type="NCBI Taxonomy" id="2493646"/>
    <lineage>
        <taxon>Eukaryota</taxon>
        <taxon>Metazoa</taxon>
        <taxon>Spiralia</taxon>
        <taxon>Lophotrochozoa</taxon>
        <taxon>Mollusca</taxon>
        <taxon>Bivalvia</taxon>
        <taxon>Autobranchia</taxon>
        <taxon>Heteroconchia</taxon>
        <taxon>Palaeoheterodonta</taxon>
        <taxon>Unionida</taxon>
        <taxon>Unionoidea</taxon>
        <taxon>Unionidae</taxon>
        <taxon>Ambleminae</taxon>
        <taxon>Lampsilini</taxon>
        <taxon>Potamilus</taxon>
    </lineage>
</organism>
<gene>
    <name evidence="1" type="ORF">CHS0354_010365</name>
</gene>
<dbReference type="EMBL" id="JAEAOA010000646">
    <property type="protein sequence ID" value="KAK3608512.1"/>
    <property type="molecule type" value="Genomic_DNA"/>
</dbReference>
<reference evidence="1" key="1">
    <citation type="journal article" date="2021" name="Genome Biol. Evol.">
        <title>A High-Quality Reference Genome for a Parasitic Bivalve with Doubly Uniparental Inheritance (Bivalvia: Unionida).</title>
        <authorList>
            <person name="Smith C.H."/>
        </authorList>
    </citation>
    <scope>NUCLEOTIDE SEQUENCE</scope>
    <source>
        <strain evidence="1">CHS0354</strain>
    </source>
</reference>
<comment type="caution">
    <text evidence="1">The sequence shown here is derived from an EMBL/GenBank/DDBJ whole genome shotgun (WGS) entry which is preliminary data.</text>
</comment>
<dbReference type="Proteomes" id="UP001195483">
    <property type="component" value="Unassembled WGS sequence"/>
</dbReference>
<keyword evidence="2" id="KW-1185">Reference proteome</keyword>
<name>A0AAE0TDP3_9BIVA</name>
<accession>A0AAE0TDP3</accession>
<reference evidence="1" key="3">
    <citation type="submission" date="2023-05" db="EMBL/GenBank/DDBJ databases">
        <authorList>
            <person name="Smith C.H."/>
        </authorList>
    </citation>
    <scope>NUCLEOTIDE SEQUENCE</scope>
    <source>
        <strain evidence="1">CHS0354</strain>
        <tissue evidence="1">Mantle</tissue>
    </source>
</reference>
<evidence type="ECO:0000313" key="1">
    <source>
        <dbReference type="EMBL" id="KAK3608512.1"/>
    </source>
</evidence>
<dbReference type="AlphaFoldDB" id="A0AAE0TDP3"/>
<evidence type="ECO:0000313" key="2">
    <source>
        <dbReference type="Proteomes" id="UP001195483"/>
    </source>
</evidence>
<proteinExistence type="predicted"/>
<protein>
    <submittedName>
        <fullName evidence="1">Uncharacterized protein</fullName>
    </submittedName>
</protein>
<sequence>MNTAYFHENLPVTTRWKIYNYATSYTVELGETITENIFKPLFQEEMSDHVDVTLSPSLKPTVDLQRSEVNGRSLNTMTLLNQKSTLIPRSMDRHVSNLLNSLMGGFGK</sequence>